<dbReference type="EMBL" id="JAECZO010000024">
    <property type="protein sequence ID" value="KAK7202085.1"/>
    <property type="molecule type" value="Genomic_DNA"/>
</dbReference>
<evidence type="ECO:0000313" key="3">
    <source>
        <dbReference type="EMBL" id="KAK7202085.1"/>
    </source>
</evidence>
<dbReference type="InterPro" id="IPR010378">
    <property type="entry name" value="TRAPPC13"/>
</dbReference>
<keyword evidence="4" id="KW-1185">Reference proteome</keyword>
<name>A0AAW0FBZ6_9TRYP</name>
<comment type="caution">
    <text evidence="3">The sequence shown here is derived from an EMBL/GenBank/DDBJ whole genome shotgun (WGS) entry which is preliminary data.</text>
</comment>
<evidence type="ECO:0000313" key="4">
    <source>
        <dbReference type="Proteomes" id="UP001430356"/>
    </source>
</evidence>
<protein>
    <recommendedName>
        <fullName evidence="2">Trafficking protein particle complex subunit 13 N-terminal domain-containing protein</fullName>
    </recommendedName>
</protein>
<sequence length="575" mass="60408">MQRPASTSSPGATTTATTTTTAAAAAAAAVATAPDGTVMLPAPLALQATVLSQPVFFPSFGDEMADIAEEGDILFPVLGDPWRRVCHASQQAPRRSSSSAGAPSPPPPSPPPLSLCASTSFCVRPALTLPRKVGVSLAGEEFRALLCLRNSAAYELSQVHLNVGVAQPSTPVRRVVLRRTLARLPPRSHYTVVAAVSLGEASTYTLAVAADYSDPSERQRQLTWSSTLKAEQPVAEAVPRSLRAVRQALSPWTPSGGDVDVDVGAAAARAYTVYRLCIGLRNMSTVPLCLTDYELVLPPVTHHSGAAVFCSEAAPVTPHVAALLHPSDTHSLVFPIGILREELRHATVVHGRGGVATRLLSPRLASLGSVRWRWCRAGGEVGAVQSSPLRLEQLLAESEVELGITRVSAGAAPVLLAGSPVTVHVVVVNHSDVHRYDIAVKVRVGHLAPQWLYTGPTVRLLGHLDPQSRVEFVLTLLPWQAGWLHIRRDALEVVDARMMEAVLWPPSTTSTTASSQQQLVVADRGIASDTAAGVDAGDSTAAPAAPAATLPVVASATITATAPPDADTLCHVLVF</sequence>
<dbReference type="PANTHER" id="PTHR13134:SF3">
    <property type="entry name" value="TRAFFICKING PROTEIN PARTICLE COMPLEX SUBUNIT 13"/>
    <property type="match status" value="1"/>
</dbReference>
<gene>
    <name evidence="3" type="ORF">NESM_000277200</name>
</gene>
<reference evidence="3 4" key="1">
    <citation type="journal article" date="2021" name="MBio">
        <title>A New Model Trypanosomatid, Novymonas esmeraldas: Genomic Perception of Its 'Candidatus Pandoraea novymonadis' Endosymbiont.</title>
        <authorList>
            <person name="Zakharova A."/>
            <person name="Saura A."/>
            <person name="Butenko A."/>
            <person name="Podesvova L."/>
            <person name="Warmusova S."/>
            <person name="Kostygov A.Y."/>
            <person name="Nenarokova A."/>
            <person name="Lukes J."/>
            <person name="Opperdoes F.R."/>
            <person name="Yurchenko V."/>
        </authorList>
    </citation>
    <scope>NUCLEOTIDE SEQUENCE [LARGE SCALE GENOMIC DNA]</scope>
    <source>
        <strain evidence="3 4">E262AT.01</strain>
    </source>
</reference>
<evidence type="ECO:0000259" key="2">
    <source>
        <dbReference type="Pfam" id="PF06159"/>
    </source>
</evidence>
<feature type="domain" description="Trafficking protein particle complex subunit 13 N-terminal" evidence="2">
    <location>
        <begin position="118"/>
        <end position="221"/>
    </location>
</feature>
<dbReference type="GO" id="GO:1990072">
    <property type="term" value="C:TRAPPIII protein complex"/>
    <property type="evidence" value="ECO:0007669"/>
    <property type="project" value="TreeGrafter"/>
</dbReference>
<organism evidence="3 4">
    <name type="scientific">Novymonas esmeraldas</name>
    <dbReference type="NCBI Taxonomy" id="1808958"/>
    <lineage>
        <taxon>Eukaryota</taxon>
        <taxon>Discoba</taxon>
        <taxon>Euglenozoa</taxon>
        <taxon>Kinetoplastea</taxon>
        <taxon>Metakinetoplastina</taxon>
        <taxon>Trypanosomatida</taxon>
        <taxon>Trypanosomatidae</taxon>
        <taxon>Novymonas</taxon>
    </lineage>
</organism>
<feature type="region of interest" description="Disordered" evidence="1">
    <location>
        <begin position="87"/>
        <end position="111"/>
    </location>
</feature>
<dbReference type="Proteomes" id="UP001430356">
    <property type="component" value="Unassembled WGS sequence"/>
</dbReference>
<proteinExistence type="predicted"/>
<dbReference type="PANTHER" id="PTHR13134">
    <property type="entry name" value="TRAFFICKING PROTEIN PARTICLE COMPLEX SUBUNIT 13"/>
    <property type="match status" value="1"/>
</dbReference>
<dbReference type="InterPro" id="IPR055427">
    <property type="entry name" value="TRAPPC13_N"/>
</dbReference>
<feature type="compositionally biased region" description="Low complexity" evidence="1">
    <location>
        <begin position="88"/>
        <end position="102"/>
    </location>
</feature>
<evidence type="ECO:0000256" key="1">
    <source>
        <dbReference type="SAM" id="MobiDB-lite"/>
    </source>
</evidence>
<accession>A0AAW0FBZ6</accession>
<dbReference type="AlphaFoldDB" id="A0AAW0FBZ6"/>
<dbReference type="Pfam" id="PF06159">
    <property type="entry name" value="TRAPPC13_N"/>
    <property type="match status" value="1"/>
</dbReference>